<reference evidence="8 9" key="1">
    <citation type="journal article" date="2018" name="J. Microbiol.">
        <title>Salicibibacter kimchii gen. nov., sp. nov., a moderately halophilic and alkalitolerant bacterium in the family Bacillaceae, isolated from kimchi.</title>
        <authorList>
            <person name="Jang J.Y."/>
            <person name="Oh Y.J."/>
            <person name="Lim S.K."/>
            <person name="Park H.K."/>
            <person name="Lee C."/>
            <person name="Kim J.Y."/>
            <person name="Lee M.A."/>
            <person name="Choi H.J."/>
        </authorList>
    </citation>
    <scope>NUCLEOTIDE SEQUENCE [LARGE SCALE GENOMIC DNA]</scope>
    <source>
        <strain evidence="8 9">NKC1-1</strain>
    </source>
</reference>
<evidence type="ECO:0000313" key="9">
    <source>
        <dbReference type="Proteomes" id="UP000252100"/>
    </source>
</evidence>
<keyword evidence="9" id="KW-1185">Reference proteome</keyword>
<keyword evidence="3 6" id="KW-0812">Transmembrane</keyword>
<evidence type="ECO:0000256" key="3">
    <source>
        <dbReference type="ARBA" id="ARBA00022692"/>
    </source>
</evidence>
<feature type="transmembrane region" description="Helical" evidence="6">
    <location>
        <begin position="275"/>
        <end position="301"/>
    </location>
</feature>
<sequence length="311" mass="35381">MDGLIFVALVFFYLFLILALVSCYRHLEERRELKQHVQDIAELETGLRKNVATRKEKMLTKVFKFSDDLSALGHRINFFSETIDVEKWLMQSGYPLELTVDRFQGLKIFSLLLGAMVGLFLFVLGFPFGSLLLIILPIVGYFSVIFWLRSKVKKRQEDLSSNLPDFMDTVSVTLQAGVGLDNALRQISPYFKGPIQEEFNRFNQKISLGVPREQAYNELLERNDSYEFQKLIKGLIQGAQLGVPVSKTFKVQSEEMRKIKKEQIKEQASKASPKVTLITTFVVLPTAMILIGGLMALNILFGDYGVFDALS</sequence>
<comment type="subcellular location">
    <subcellularLocation>
        <location evidence="1">Cell membrane</location>
        <topology evidence="1">Multi-pass membrane protein</topology>
    </subcellularLocation>
</comment>
<feature type="transmembrane region" description="Helical" evidence="6">
    <location>
        <begin position="6"/>
        <end position="24"/>
    </location>
</feature>
<dbReference type="AlphaFoldDB" id="A0A345BZ47"/>
<dbReference type="Pfam" id="PF00482">
    <property type="entry name" value="T2SSF"/>
    <property type="match status" value="1"/>
</dbReference>
<evidence type="ECO:0000256" key="6">
    <source>
        <dbReference type="SAM" id="Phobius"/>
    </source>
</evidence>
<evidence type="ECO:0000313" key="8">
    <source>
        <dbReference type="EMBL" id="AXF56228.1"/>
    </source>
</evidence>
<dbReference type="OrthoDB" id="2574794at2"/>
<dbReference type="InterPro" id="IPR018076">
    <property type="entry name" value="T2SS_GspF_dom"/>
</dbReference>
<dbReference type="PANTHER" id="PTHR35007">
    <property type="entry name" value="INTEGRAL MEMBRANE PROTEIN-RELATED"/>
    <property type="match status" value="1"/>
</dbReference>
<dbReference type="EMBL" id="CP031092">
    <property type="protein sequence ID" value="AXF56228.1"/>
    <property type="molecule type" value="Genomic_DNA"/>
</dbReference>
<dbReference type="PANTHER" id="PTHR35007:SF2">
    <property type="entry name" value="PILUS ASSEMBLE PROTEIN"/>
    <property type="match status" value="1"/>
</dbReference>
<dbReference type="KEGG" id="rue:DT065_09510"/>
<feature type="transmembrane region" description="Helical" evidence="6">
    <location>
        <begin position="131"/>
        <end position="148"/>
    </location>
</feature>
<dbReference type="GO" id="GO:0005886">
    <property type="term" value="C:plasma membrane"/>
    <property type="evidence" value="ECO:0007669"/>
    <property type="project" value="UniProtKB-SubCell"/>
</dbReference>
<feature type="domain" description="Type II secretion system protein GspF" evidence="7">
    <location>
        <begin position="166"/>
        <end position="291"/>
    </location>
</feature>
<organism evidence="8 9">
    <name type="scientific">Salicibibacter kimchii</name>
    <dbReference type="NCBI Taxonomy" id="2099786"/>
    <lineage>
        <taxon>Bacteria</taxon>
        <taxon>Bacillati</taxon>
        <taxon>Bacillota</taxon>
        <taxon>Bacilli</taxon>
        <taxon>Bacillales</taxon>
        <taxon>Bacillaceae</taxon>
        <taxon>Salicibibacter</taxon>
    </lineage>
</organism>
<evidence type="ECO:0000256" key="2">
    <source>
        <dbReference type="ARBA" id="ARBA00022475"/>
    </source>
</evidence>
<evidence type="ECO:0000256" key="4">
    <source>
        <dbReference type="ARBA" id="ARBA00022989"/>
    </source>
</evidence>
<dbReference type="RefSeq" id="WP_114372822.1">
    <property type="nucleotide sequence ID" value="NZ_CP031092.1"/>
</dbReference>
<name>A0A345BZ47_9BACI</name>
<proteinExistence type="predicted"/>
<dbReference type="Proteomes" id="UP000252100">
    <property type="component" value="Chromosome"/>
</dbReference>
<keyword evidence="2" id="KW-1003">Cell membrane</keyword>
<feature type="transmembrane region" description="Helical" evidence="6">
    <location>
        <begin position="108"/>
        <end position="125"/>
    </location>
</feature>
<keyword evidence="5 6" id="KW-0472">Membrane</keyword>
<protein>
    <submittedName>
        <fullName evidence="8">Pilus assembly protein TadB</fullName>
    </submittedName>
</protein>
<evidence type="ECO:0000256" key="1">
    <source>
        <dbReference type="ARBA" id="ARBA00004651"/>
    </source>
</evidence>
<accession>A0A345BZ47</accession>
<keyword evidence="4 6" id="KW-1133">Transmembrane helix</keyword>
<evidence type="ECO:0000259" key="7">
    <source>
        <dbReference type="Pfam" id="PF00482"/>
    </source>
</evidence>
<evidence type="ECO:0000256" key="5">
    <source>
        <dbReference type="ARBA" id="ARBA00023136"/>
    </source>
</evidence>
<gene>
    <name evidence="8" type="ORF">DT065_09510</name>
</gene>